<dbReference type="InterPro" id="IPR046373">
    <property type="entry name" value="Acyl-CoA_Oxase/DH_mid-dom_sf"/>
</dbReference>
<dbReference type="InterPro" id="IPR037069">
    <property type="entry name" value="AcylCoA_DH/ox_N_sf"/>
</dbReference>
<organism evidence="8 9">
    <name type="scientific">Thermocatellispora tengchongensis</name>
    <dbReference type="NCBI Taxonomy" id="1073253"/>
    <lineage>
        <taxon>Bacteria</taxon>
        <taxon>Bacillati</taxon>
        <taxon>Actinomycetota</taxon>
        <taxon>Actinomycetes</taxon>
        <taxon>Streptosporangiales</taxon>
        <taxon>Streptosporangiaceae</taxon>
        <taxon>Thermocatellispora</taxon>
    </lineage>
</organism>
<dbReference type="SUPFAM" id="SSF47203">
    <property type="entry name" value="Acyl-CoA dehydrogenase C-terminal domain-like"/>
    <property type="match status" value="1"/>
</dbReference>
<dbReference type="AlphaFoldDB" id="A0A840PP17"/>
<dbReference type="CDD" id="cd00567">
    <property type="entry name" value="ACAD"/>
    <property type="match status" value="1"/>
</dbReference>
<dbReference type="InterPro" id="IPR036250">
    <property type="entry name" value="AcylCo_DH-like_C"/>
</dbReference>
<comment type="caution">
    <text evidence="8">The sequence shown here is derived from an EMBL/GenBank/DDBJ whole genome shotgun (WGS) entry which is preliminary data.</text>
</comment>
<protein>
    <recommendedName>
        <fullName evidence="10">Acyl-CoA dehydrogenase</fullName>
    </recommendedName>
</protein>
<evidence type="ECO:0000313" key="9">
    <source>
        <dbReference type="Proteomes" id="UP000578449"/>
    </source>
</evidence>
<evidence type="ECO:0000256" key="3">
    <source>
        <dbReference type="ARBA" id="ARBA00022630"/>
    </source>
</evidence>
<keyword evidence="9" id="KW-1185">Reference proteome</keyword>
<evidence type="ECO:0000256" key="4">
    <source>
        <dbReference type="ARBA" id="ARBA00022827"/>
    </source>
</evidence>
<evidence type="ECO:0000256" key="5">
    <source>
        <dbReference type="ARBA" id="ARBA00023002"/>
    </source>
</evidence>
<dbReference type="RefSeq" id="WP_185056612.1">
    <property type="nucleotide sequence ID" value="NZ_BAABIX010000041.1"/>
</dbReference>
<accession>A0A840PP17</accession>
<dbReference type="Pfam" id="PF02771">
    <property type="entry name" value="Acyl-CoA_dh_N"/>
    <property type="match status" value="1"/>
</dbReference>
<feature type="domain" description="Acyl-CoA dehydrogenase/oxidase N-terminal" evidence="7">
    <location>
        <begin position="7"/>
        <end position="118"/>
    </location>
</feature>
<proteinExistence type="inferred from homology"/>
<dbReference type="InterPro" id="IPR013786">
    <property type="entry name" value="AcylCoA_DH/ox_N"/>
</dbReference>
<dbReference type="PANTHER" id="PTHR43884:SF20">
    <property type="entry name" value="ACYL-COA DEHYDROGENASE FADE28"/>
    <property type="match status" value="1"/>
</dbReference>
<dbReference type="InterPro" id="IPR009075">
    <property type="entry name" value="AcylCo_DH/oxidase_C"/>
</dbReference>
<dbReference type="Gene3D" id="1.20.140.10">
    <property type="entry name" value="Butyryl-CoA Dehydrogenase, subunit A, domain 3"/>
    <property type="match status" value="1"/>
</dbReference>
<dbReference type="Proteomes" id="UP000578449">
    <property type="component" value="Unassembled WGS sequence"/>
</dbReference>
<dbReference type="SUPFAM" id="SSF56645">
    <property type="entry name" value="Acyl-CoA dehydrogenase NM domain-like"/>
    <property type="match status" value="1"/>
</dbReference>
<evidence type="ECO:0000256" key="2">
    <source>
        <dbReference type="ARBA" id="ARBA00009347"/>
    </source>
</evidence>
<keyword evidence="5" id="KW-0560">Oxidoreductase</keyword>
<sequence length="374" mass="39140">MDFTFDEQQLAVRELAREILADRATPERLNELDAAGGDWFDEKLWAELAEAGLIGLPLPEDAGGGGTGFMELCVAIEAVAASAAHIPLYEAILLGGLPVARFGTAEQQARLLPGLAAGRTLLSAALAEPGGHPAHAPATTASPAADGSWTLTGVKTLVPLADRAERVLVPAADASGRTGIFLLDPNTAGVSAERQDTISGQPAYLLTLRDAAVAADDVLRAPGEGGELLDWLLPRATAGVCARQLGACDAALRMTAGYVSQREQFGRPIGTFQAVAQRIADAYIDTEGIRLTAWQAIWRLEQGLPAAEEVAIAKWWAADAGARVLDAALHLHGGIGADLDYPVHRHFLAGKWNEFALGGPAAQLEHLGALIAGR</sequence>
<evidence type="ECO:0000256" key="1">
    <source>
        <dbReference type="ARBA" id="ARBA00001974"/>
    </source>
</evidence>
<evidence type="ECO:0000313" key="8">
    <source>
        <dbReference type="EMBL" id="MBB5139793.1"/>
    </source>
</evidence>
<comment type="similarity">
    <text evidence="2">Belongs to the acyl-CoA dehydrogenase family.</text>
</comment>
<reference evidence="8 9" key="1">
    <citation type="submission" date="2020-08" db="EMBL/GenBank/DDBJ databases">
        <title>Genomic Encyclopedia of Type Strains, Phase IV (KMG-IV): sequencing the most valuable type-strain genomes for metagenomic binning, comparative biology and taxonomic classification.</title>
        <authorList>
            <person name="Goeker M."/>
        </authorList>
    </citation>
    <scope>NUCLEOTIDE SEQUENCE [LARGE SCALE GENOMIC DNA]</scope>
    <source>
        <strain evidence="8 9">DSM 45615</strain>
    </source>
</reference>
<feature type="domain" description="Acyl-CoA dehydrogenase/oxidase C-terminal" evidence="6">
    <location>
        <begin position="228"/>
        <end position="366"/>
    </location>
</feature>
<dbReference type="PANTHER" id="PTHR43884">
    <property type="entry name" value="ACYL-COA DEHYDROGENASE"/>
    <property type="match status" value="1"/>
</dbReference>
<dbReference type="Pfam" id="PF00441">
    <property type="entry name" value="Acyl-CoA_dh_1"/>
    <property type="match status" value="1"/>
</dbReference>
<keyword evidence="4" id="KW-0274">FAD</keyword>
<dbReference type="EMBL" id="JACHGN010000033">
    <property type="protein sequence ID" value="MBB5139793.1"/>
    <property type="molecule type" value="Genomic_DNA"/>
</dbReference>
<dbReference type="GO" id="GO:0050660">
    <property type="term" value="F:flavin adenine dinucleotide binding"/>
    <property type="evidence" value="ECO:0007669"/>
    <property type="project" value="InterPro"/>
</dbReference>
<comment type="cofactor">
    <cofactor evidence="1">
        <name>FAD</name>
        <dbReference type="ChEBI" id="CHEBI:57692"/>
    </cofactor>
</comment>
<gene>
    <name evidence="8" type="ORF">HNP84_009557</name>
</gene>
<dbReference type="Gene3D" id="1.10.540.10">
    <property type="entry name" value="Acyl-CoA dehydrogenase/oxidase, N-terminal domain"/>
    <property type="match status" value="1"/>
</dbReference>
<name>A0A840PP17_9ACTN</name>
<dbReference type="InterPro" id="IPR009100">
    <property type="entry name" value="AcylCoA_DH/oxidase_NM_dom_sf"/>
</dbReference>
<dbReference type="GO" id="GO:0003995">
    <property type="term" value="F:acyl-CoA dehydrogenase activity"/>
    <property type="evidence" value="ECO:0007669"/>
    <property type="project" value="TreeGrafter"/>
</dbReference>
<evidence type="ECO:0008006" key="10">
    <source>
        <dbReference type="Google" id="ProtNLM"/>
    </source>
</evidence>
<evidence type="ECO:0000259" key="7">
    <source>
        <dbReference type="Pfam" id="PF02771"/>
    </source>
</evidence>
<evidence type="ECO:0000259" key="6">
    <source>
        <dbReference type="Pfam" id="PF00441"/>
    </source>
</evidence>
<keyword evidence="3" id="KW-0285">Flavoprotein</keyword>
<dbReference type="Gene3D" id="2.40.110.10">
    <property type="entry name" value="Butyryl-CoA Dehydrogenase, subunit A, domain 2"/>
    <property type="match status" value="1"/>
</dbReference>